<organism evidence="4">
    <name type="scientific">Emiliania huxleyi</name>
    <name type="common">Coccolithophore</name>
    <name type="synonym">Pontosphaera huxleyi</name>
    <dbReference type="NCBI Taxonomy" id="2903"/>
    <lineage>
        <taxon>Eukaryota</taxon>
        <taxon>Haptista</taxon>
        <taxon>Haptophyta</taxon>
        <taxon>Prymnesiophyceae</taxon>
        <taxon>Isochrysidales</taxon>
        <taxon>Noelaerhabdaceae</taxon>
        <taxon>Emiliania</taxon>
    </lineage>
</organism>
<evidence type="ECO:0000256" key="1">
    <source>
        <dbReference type="SAM" id="MobiDB-lite"/>
    </source>
</evidence>
<proteinExistence type="predicted"/>
<feature type="domain" description="UDP-galactopyranose mutase C-terminal" evidence="3">
    <location>
        <begin position="248"/>
        <end position="455"/>
    </location>
</feature>
<evidence type="ECO:0000259" key="3">
    <source>
        <dbReference type="Pfam" id="PF03275"/>
    </source>
</evidence>
<accession>A0A7S3SKY3</accession>
<evidence type="ECO:0000256" key="2">
    <source>
        <dbReference type="SAM" id="SignalP"/>
    </source>
</evidence>
<dbReference type="SUPFAM" id="SSF51971">
    <property type="entry name" value="Nucleotide-binding domain"/>
    <property type="match status" value="1"/>
</dbReference>
<dbReference type="PANTHER" id="PTHR21197:SF0">
    <property type="entry name" value="UDP-GALACTOPYRANOSE MUTASE"/>
    <property type="match status" value="1"/>
</dbReference>
<feature type="compositionally biased region" description="Basic and acidic residues" evidence="1">
    <location>
        <begin position="467"/>
        <end position="502"/>
    </location>
</feature>
<dbReference type="GO" id="GO:0005829">
    <property type="term" value="C:cytosol"/>
    <property type="evidence" value="ECO:0007669"/>
    <property type="project" value="TreeGrafter"/>
</dbReference>
<sequence>MLVPSIAALLSSVASTPAAGVVLADDRSPAGERRLPERRHLHERSMRGGGGTLFQRFFPRTPGEQPEVISSPLEHALPNVDDGGLGKAYTSVPEPPRKWDVCVVGAGLSGGVIAERYATLRKQSVLIVEKRRHIAGNCYDFLDDQTGLRLNLYGPHNFHTKLTNVWDYVKRFGRWAHYYHKKLAWSEGRFVPFPLNTETLNTIYDQHLMGANETAAFLAKIAEPCGPGGCSNSEQQSVASVGRAAYNQFYRGYTLKQWGVDPSQLDALVTGRISVRSDFDNRYFTDRYQSQPRDGYTRWMAGILSDPLIDLVLGVDWFDVQQRLAGRCGKLIFTGPIDHYFADSGLPKLTYRSLRFEKLAVLNIGEHGYYQPGTSVNYPEMAVPFTRSTEYKHYPGQPRSNHTVVVRETSGADGEPYYPVPNPRNHALYAKYKALADKEALKGVHFVGRLANYKYFNMDQAAISRQATRDRARPPEITTRDHPRAPESARAGDRQRAQDLRRPRPGQRARPAPGQEEEEGAQGGRTRRRAAFRLTSAENLILDARRNSRTESDFDVPRLKFAMFKMLQVLQNG</sequence>
<dbReference type="GO" id="GO:0050660">
    <property type="term" value="F:flavin adenine dinucleotide binding"/>
    <property type="evidence" value="ECO:0007669"/>
    <property type="project" value="TreeGrafter"/>
</dbReference>
<reference evidence="4" key="1">
    <citation type="submission" date="2021-01" db="EMBL/GenBank/DDBJ databases">
        <authorList>
            <person name="Corre E."/>
            <person name="Pelletier E."/>
            <person name="Niang G."/>
            <person name="Scheremetjew M."/>
            <person name="Finn R."/>
            <person name="Kale V."/>
            <person name="Holt S."/>
            <person name="Cochrane G."/>
            <person name="Meng A."/>
            <person name="Brown T."/>
            <person name="Cohen L."/>
        </authorList>
    </citation>
    <scope>NUCLEOTIDE SEQUENCE</scope>
    <source>
        <strain evidence="4">379</strain>
    </source>
</reference>
<dbReference type="AlphaFoldDB" id="A0A7S3SKY3"/>
<dbReference type="Gene3D" id="3.40.50.720">
    <property type="entry name" value="NAD(P)-binding Rossmann-like Domain"/>
    <property type="match status" value="3"/>
</dbReference>
<dbReference type="EMBL" id="HBIR01029254">
    <property type="protein sequence ID" value="CAE0557823.1"/>
    <property type="molecule type" value="Transcribed_RNA"/>
</dbReference>
<keyword evidence="2" id="KW-0732">Signal</keyword>
<dbReference type="InterPro" id="IPR015899">
    <property type="entry name" value="UDP-GalPyranose_mutase_C"/>
</dbReference>
<feature type="chain" id="PRO_5031110011" description="UDP-galactopyranose mutase C-terminal domain-containing protein" evidence="2">
    <location>
        <begin position="19"/>
        <end position="573"/>
    </location>
</feature>
<dbReference type="PANTHER" id="PTHR21197">
    <property type="entry name" value="UDP-GALACTOPYRANOSE MUTASE"/>
    <property type="match status" value="1"/>
</dbReference>
<evidence type="ECO:0000313" key="4">
    <source>
        <dbReference type="EMBL" id="CAE0557823.1"/>
    </source>
</evidence>
<dbReference type="SUPFAM" id="SSF54373">
    <property type="entry name" value="FAD-linked reductases, C-terminal domain"/>
    <property type="match status" value="1"/>
</dbReference>
<dbReference type="Pfam" id="PF13450">
    <property type="entry name" value="NAD_binding_8"/>
    <property type="match status" value="1"/>
</dbReference>
<feature type="signal peptide" evidence="2">
    <location>
        <begin position="1"/>
        <end position="18"/>
    </location>
</feature>
<dbReference type="GO" id="GO:0008767">
    <property type="term" value="F:UDP-galactopyranose mutase activity"/>
    <property type="evidence" value="ECO:0007669"/>
    <property type="project" value="InterPro"/>
</dbReference>
<name>A0A7S3SKY3_EMIHU</name>
<feature type="region of interest" description="Disordered" evidence="1">
    <location>
        <begin position="464"/>
        <end position="532"/>
    </location>
</feature>
<protein>
    <recommendedName>
        <fullName evidence="3">UDP-galactopyranose mutase C-terminal domain-containing protein</fullName>
    </recommendedName>
</protein>
<dbReference type="Pfam" id="PF03275">
    <property type="entry name" value="GLF"/>
    <property type="match status" value="1"/>
</dbReference>
<gene>
    <name evidence="4" type="ORF">EHUX00137_LOCUS22611</name>
</gene>